<dbReference type="EMBL" id="JBHLTG010000007">
    <property type="protein sequence ID" value="MFC0681347.1"/>
    <property type="molecule type" value="Genomic_DNA"/>
</dbReference>
<accession>A0ABV6RWI8</accession>
<name>A0ABV6RWI8_9GAMM</name>
<reference evidence="2 3" key="1">
    <citation type="submission" date="2024-09" db="EMBL/GenBank/DDBJ databases">
        <authorList>
            <person name="Sun Q."/>
            <person name="Mori K."/>
        </authorList>
    </citation>
    <scope>NUCLEOTIDE SEQUENCE [LARGE SCALE GENOMIC DNA]</scope>
    <source>
        <strain evidence="2 3">KCTC 23076</strain>
    </source>
</reference>
<protein>
    <submittedName>
        <fullName evidence="2">Uncharacterized protein</fullName>
    </submittedName>
</protein>
<sequence>MAENLPETTDSAFGPGVTAAIDGVARSHAGHPLDEIIAVLREAIGQVDPKAPDTIPPHRLRDIAQSISDDHHRPWRP</sequence>
<feature type="region of interest" description="Disordered" evidence="1">
    <location>
        <begin position="48"/>
        <end position="77"/>
    </location>
</feature>
<feature type="compositionally biased region" description="Basic and acidic residues" evidence="1">
    <location>
        <begin position="68"/>
        <end position="77"/>
    </location>
</feature>
<evidence type="ECO:0000313" key="2">
    <source>
        <dbReference type="EMBL" id="MFC0681347.1"/>
    </source>
</evidence>
<gene>
    <name evidence="2" type="ORF">ACFFGH_26245</name>
</gene>
<proteinExistence type="predicted"/>
<keyword evidence="3" id="KW-1185">Reference proteome</keyword>
<dbReference type="Proteomes" id="UP001589896">
    <property type="component" value="Unassembled WGS sequence"/>
</dbReference>
<comment type="caution">
    <text evidence="2">The sequence shown here is derived from an EMBL/GenBank/DDBJ whole genome shotgun (WGS) entry which is preliminary data.</text>
</comment>
<organism evidence="2 3">
    <name type="scientific">Lysobacter korlensis</name>
    <dbReference type="NCBI Taxonomy" id="553636"/>
    <lineage>
        <taxon>Bacteria</taxon>
        <taxon>Pseudomonadati</taxon>
        <taxon>Pseudomonadota</taxon>
        <taxon>Gammaproteobacteria</taxon>
        <taxon>Lysobacterales</taxon>
        <taxon>Lysobacteraceae</taxon>
        <taxon>Lysobacter</taxon>
    </lineage>
</organism>
<dbReference type="RefSeq" id="WP_386673878.1">
    <property type="nucleotide sequence ID" value="NZ_JBHLTG010000007.1"/>
</dbReference>
<evidence type="ECO:0000313" key="3">
    <source>
        <dbReference type="Proteomes" id="UP001589896"/>
    </source>
</evidence>
<evidence type="ECO:0000256" key="1">
    <source>
        <dbReference type="SAM" id="MobiDB-lite"/>
    </source>
</evidence>